<dbReference type="PROSITE" id="PS50206">
    <property type="entry name" value="RHODANESE_3"/>
    <property type="match status" value="1"/>
</dbReference>
<evidence type="ECO:0000256" key="1">
    <source>
        <dbReference type="SAM" id="Phobius"/>
    </source>
</evidence>
<proteinExistence type="predicted"/>
<gene>
    <name evidence="3" type="ORF">GCM10010979_27410</name>
</gene>
<dbReference type="PANTHER" id="PTHR40765:SF2">
    <property type="entry name" value="ESX-2 SECRETION SYSTEM ATPASE ECCB2"/>
    <property type="match status" value="1"/>
</dbReference>
<dbReference type="PANTHER" id="PTHR40765">
    <property type="entry name" value="ESX-2 SECRETION SYSTEM ATPASE ECCB2"/>
    <property type="match status" value="1"/>
</dbReference>
<name>A0A916SSU4_9MICO</name>
<dbReference type="Pfam" id="PF05108">
    <property type="entry name" value="T7SS_ESX1_EccB"/>
    <property type="match status" value="1"/>
</dbReference>
<dbReference type="InterPro" id="IPR044857">
    <property type="entry name" value="T7SS_EccB_R1"/>
</dbReference>
<keyword evidence="4" id="KW-1185">Reference proteome</keyword>
<sequence>MATKKDLIEAQGFSRRRLLSAFTSGAPGGKELEPAAPLRAVAAGVVLSAMIILAGVFYGLIRPGLPTGWENNTLVLVKDSGARYITIDSVLYPVINTASARMLMPSGKFSVITTDRDTLDGIDIGPTVGILGAPDDIPAPGSLINDGWAACVTDDAETAVTLPRSRLVSAVDDASVVELDGILYVIAAGIRYEVAASDSDAVLRSVGLSAGSAVPVDARWLNLFEEGTPLAPLVVSNAGDTLAGSGLVVGGVIHQEGDADDVRYLVSEAGELARLSPLAYQLYLLGSGAFLGAGVDVSPADVRGLPNAANPAGGLDWPAEPLTSLARDEAPCAVLGHDETGEPQTLFATLDDQNDLGEAGVSVSAGGGALVRVGGSTASDSGMVYLIDESGTAYAVPGADADIVGRLGYDVDDIALLPGSWLQFLAAGPELTEAAAGSAPQPVAAAGQ</sequence>
<reference evidence="3" key="2">
    <citation type="submission" date="2020-09" db="EMBL/GenBank/DDBJ databases">
        <authorList>
            <person name="Sun Q."/>
            <person name="Zhou Y."/>
        </authorList>
    </citation>
    <scope>NUCLEOTIDE SEQUENCE</scope>
    <source>
        <strain evidence="3">CGMCC 1.12813</strain>
    </source>
</reference>
<protein>
    <recommendedName>
        <fullName evidence="2">Rhodanese domain-containing protein</fullName>
    </recommendedName>
</protein>
<dbReference type="Gene3D" id="3.30.2390.20">
    <property type="entry name" value="Type VII secretion system EccB, repeat 1 domain"/>
    <property type="match status" value="1"/>
</dbReference>
<reference evidence="3" key="1">
    <citation type="journal article" date="2014" name="Int. J. Syst. Evol. Microbiol.">
        <title>Complete genome sequence of Corynebacterium casei LMG S-19264T (=DSM 44701T), isolated from a smear-ripened cheese.</title>
        <authorList>
            <consortium name="US DOE Joint Genome Institute (JGI-PGF)"/>
            <person name="Walter F."/>
            <person name="Albersmeier A."/>
            <person name="Kalinowski J."/>
            <person name="Ruckert C."/>
        </authorList>
    </citation>
    <scope>NUCLEOTIDE SEQUENCE</scope>
    <source>
        <strain evidence="3">CGMCC 1.12813</strain>
    </source>
</reference>
<evidence type="ECO:0000313" key="3">
    <source>
        <dbReference type="EMBL" id="GGB11604.1"/>
    </source>
</evidence>
<dbReference type="Proteomes" id="UP000606922">
    <property type="component" value="Unassembled WGS sequence"/>
</dbReference>
<dbReference type="NCBIfam" id="TIGR03919">
    <property type="entry name" value="T7SS_EccB"/>
    <property type="match status" value="1"/>
</dbReference>
<accession>A0A916SSU4</accession>
<comment type="caution">
    <text evidence="3">The sequence shown here is derived from an EMBL/GenBank/DDBJ whole genome shotgun (WGS) entry which is preliminary data.</text>
</comment>
<dbReference type="GO" id="GO:0005576">
    <property type="term" value="C:extracellular region"/>
    <property type="evidence" value="ECO:0007669"/>
    <property type="project" value="TreeGrafter"/>
</dbReference>
<dbReference type="EMBL" id="BMGB01000002">
    <property type="protein sequence ID" value="GGB11604.1"/>
    <property type="molecule type" value="Genomic_DNA"/>
</dbReference>
<evidence type="ECO:0000313" key="4">
    <source>
        <dbReference type="Proteomes" id="UP000606922"/>
    </source>
</evidence>
<dbReference type="AlphaFoldDB" id="A0A916SSU4"/>
<dbReference type="InterPro" id="IPR001763">
    <property type="entry name" value="Rhodanese-like_dom"/>
</dbReference>
<keyword evidence="1" id="KW-0472">Membrane</keyword>
<feature type="transmembrane region" description="Helical" evidence="1">
    <location>
        <begin position="40"/>
        <end position="61"/>
    </location>
</feature>
<feature type="domain" description="Rhodanese" evidence="2">
    <location>
        <begin position="406"/>
        <end position="433"/>
    </location>
</feature>
<dbReference type="InterPro" id="IPR007795">
    <property type="entry name" value="T7SS_EccB"/>
</dbReference>
<dbReference type="RefSeq" id="WP_188511351.1">
    <property type="nucleotide sequence ID" value="NZ_BMGB01000002.1"/>
</dbReference>
<evidence type="ECO:0000259" key="2">
    <source>
        <dbReference type="PROSITE" id="PS50206"/>
    </source>
</evidence>
<keyword evidence="1" id="KW-1133">Transmembrane helix</keyword>
<organism evidence="3 4">
    <name type="scientific">Conyzicola nivalis</name>
    <dbReference type="NCBI Taxonomy" id="1477021"/>
    <lineage>
        <taxon>Bacteria</taxon>
        <taxon>Bacillati</taxon>
        <taxon>Actinomycetota</taxon>
        <taxon>Actinomycetes</taxon>
        <taxon>Micrococcales</taxon>
        <taxon>Microbacteriaceae</taxon>
        <taxon>Conyzicola</taxon>
    </lineage>
</organism>
<keyword evidence="1" id="KW-0812">Transmembrane</keyword>